<proteinExistence type="predicted"/>
<evidence type="ECO:0000313" key="4">
    <source>
        <dbReference type="Proteomes" id="UP000695562"/>
    </source>
</evidence>
<feature type="region of interest" description="Disordered" evidence="2">
    <location>
        <begin position="620"/>
        <end position="695"/>
    </location>
</feature>
<accession>A0A8J4PNM2</accession>
<dbReference type="Proteomes" id="UP000695562">
    <property type="component" value="Unassembled WGS sequence"/>
</dbReference>
<feature type="coiled-coil region" evidence="1">
    <location>
        <begin position="1"/>
        <end position="39"/>
    </location>
</feature>
<feature type="non-terminal residue" evidence="3">
    <location>
        <position position="1"/>
    </location>
</feature>
<evidence type="ECO:0000256" key="2">
    <source>
        <dbReference type="SAM" id="MobiDB-lite"/>
    </source>
</evidence>
<gene>
    <name evidence="3" type="ORF">CYY_007489</name>
</gene>
<feature type="region of interest" description="Disordered" evidence="2">
    <location>
        <begin position="406"/>
        <end position="425"/>
    </location>
</feature>
<dbReference type="EMBL" id="AJWJ01000403">
    <property type="protein sequence ID" value="KAF2071187.1"/>
    <property type="molecule type" value="Genomic_DNA"/>
</dbReference>
<feature type="compositionally biased region" description="Polar residues" evidence="2">
    <location>
        <begin position="667"/>
        <end position="691"/>
    </location>
</feature>
<organism evidence="3 4">
    <name type="scientific">Polysphondylium violaceum</name>
    <dbReference type="NCBI Taxonomy" id="133409"/>
    <lineage>
        <taxon>Eukaryota</taxon>
        <taxon>Amoebozoa</taxon>
        <taxon>Evosea</taxon>
        <taxon>Eumycetozoa</taxon>
        <taxon>Dictyostelia</taxon>
        <taxon>Dictyosteliales</taxon>
        <taxon>Dictyosteliaceae</taxon>
        <taxon>Polysphondylium</taxon>
    </lineage>
</organism>
<keyword evidence="1" id="KW-0175">Coiled coil</keyword>
<reference evidence="3" key="1">
    <citation type="submission" date="2020-01" db="EMBL/GenBank/DDBJ databases">
        <title>Development of genomics and gene disruption for Polysphondylium violaceum indicates a role for the polyketide synthase stlB in stalk morphogenesis.</title>
        <authorList>
            <person name="Narita B."/>
            <person name="Kawabe Y."/>
            <person name="Kin K."/>
            <person name="Saito T."/>
            <person name="Gibbs R."/>
            <person name="Kuspa A."/>
            <person name="Muzny D."/>
            <person name="Queller D."/>
            <person name="Richards S."/>
            <person name="Strassman J."/>
            <person name="Sucgang R."/>
            <person name="Worley K."/>
            <person name="Schaap P."/>
        </authorList>
    </citation>
    <scope>NUCLEOTIDE SEQUENCE</scope>
    <source>
        <strain evidence="3">QSvi11</strain>
    </source>
</reference>
<feature type="coiled-coil region" evidence="1">
    <location>
        <begin position="76"/>
        <end position="186"/>
    </location>
</feature>
<protein>
    <submittedName>
        <fullName evidence="3">Uncharacterized protein</fullName>
    </submittedName>
</protein>
<feature type="coiled-coil region" evidence="1">
    <location>
        <begin position="548"/>
        <end position="601"/>
    </location>
</feature>
<comment type="caution">
    <text evidence="3">The sequence shown here is derived from an EMBL/GenBank/DDBJ whole genome shotgun (WGS) entry which is preliminary data.</text>
</comment>
<dbReference type="AlphaFoldDB" id="A0A8J4PNM2"/>
<sequence>LAQERDTLANLNSTLESQLEEMEKTLDEKIKAKEMIESSFNDLEKMYYNLTQETKEYWTKLQGQGNIDKLETAKQLSDLQSKLMIQNNRYKTLQDSYTQLETAKQAVEKQLEAAKHQLDQDSKSHANMLANKQALLDTVEKQYKSKLERLEKDFLDKLEQQQFSKNENTDHLLNEIKKQYKDTQKKDFISFGETMLRVLHALDGTINAPNTGDQEFIQSVEDIVYLKVNEWKKLYSQFQSTIKRIDLQHQSKLQDISDTITEKSNIIEQLELTLNNTIDDLNVNSQQQIDSQKTTQQHYQSQLNARENEIRILEIKITNLQNRIADLQSQSTDQQNTTIELQHQLTQKNQEISLKTNLINQMQKNEAQQNNNVHHLQQQLQQQQQHLQQLQQQQQQQQNNIVDLDNSFEDQRGGGDQDDDNQDQDRPQINYEWISNLIESLKEVQRDKDELVQKIGSVDHQIKTKKISNPSHELTVSKLAPRGEKKRRASQLPMTQPTNDQITELIQFLTSSSNIKNIDGTNYQSKINEVIKKEKEIREHNKLLSYELDDRTRKYNQLIEKIQERERKKKLKEQELKILQQQQQQQQRLQQEQKIRLEQQQRFEQQQRLEQQRLEQQQLLLKQQQSKTSSSSTVTKPRQPSSTTTSSSSSSTVNQSSSSTTTKISTRPVQTTSNSASSSKFVKPKTTSPILNSEKEKNEIRLSTIPLQQQFLVKETDQVHIEAKKQIENINKDLQILQKKFK</sequence>
<name>A0A8J4PNM2_9MYCE</name>
<feature type="compositionally biased region" description="Low complexity" evidence="2">
    <location>
        <begin position="620"/>
        <end position="666"/>
    </location>
</feature>
<evidence type="ECO:0000256" key="1">
    <source>
        <dbReference type="SAM" id="Coils"/>
    </source>
</evidence>
<evidence type="ECO:0000313" key="3">
    <source>
        <dbReference type="EMBL" id="KAF2071187.1"/>
    </source>
</evidence>
<keyword evidence="4" id="KW-1185">Reference proteome</keyword>